<accession>N1QG87</accession>
<dbReference type="HOGENOM" id="CLU_524934_0_0_1"/>
<name>N1QG87_SPHMS</name>
<dbReference type="GeneID" id="27898741"/>
<dbReference type="eggNOG" id="ENOG502T5QB">
    <property type="taxonomic scope" value="Eukaryota"/>
</dbReference>
<feature type="region of interest" description="Disordered" evidence="1">
    <location>
        <begin position="111"/>
        <end position="158"/>
    </location>
</feature>
<proteinExistence type="predicted"/>
<dbReference type="EMBL" id="KB456269">
    <property type="protein sequence ID" value="EMF09563.1"/>
    <property type="molecule type" value="Genomic_DNA"/>
</dbReference>
<feature type="compositionally biased region" description="Basic and acidic residues" evidence="1">
    <location>
        <begin position="415"/>
        <end position="426"/>
    </location>
</feature>
<evidence type="ECO:0000256" key="1">
    <source>
        <dbReference type="SAM" id="MobiDB-lite"/>
    </source>
</evidence>
<gene>
    <name evidence="2" type="ORF">SEPMUDRAFT_120408</name>
</gene>
<organism evidence="2 3">
    <name type="scientific">Sphaerulina musiva (strain SO2202)</name>
    <name type="common">Poplar stem canker fungus</name>
    <name type="synonym">Septoria musiva</name>
    <dbReference type="NCBI Taxonomy" id="692275"/>
    <lineage>
        <taxon>Eukaryota</taxon>
        <taxon>Fungi</taxon>
        <taxon>Dikarya</taxon>
        <taxon>Ascomycota</taxon>
        <taxon>Pezizomycotina</taxon>
        <taxon>Dothideomycetes</taxon>
        <taxon>Dothideomycetidae</taxon>
        <taxon>Mycosphaerellales</taxon>
        <taxon>Mycosphaerellaceae</taxon>
        <taxon>Sphaerulina</taxon>
    </lineage>
</organism>
<dbReference type="RefSeq" id="XP_016757684.1">
    <property type="nucleotide sequence ID" value="XM_016901604.1"/>
</dbReference>
<evidence type="ECO:0000313" key="2">
    <source>
        <dbReference type="EMBL" id="EMF09563.1"/>
    </source>
</evidence>
<feature type="region of interest" description="Disordered" evidence="1">
    <location>
        <begin position="414"/>
        <end position="461"/>
    </location>
</feature>
<feature type="compositionally biased region" description="Low complexity" evidence="1">
    <location>
        <begin position="119"/>
        <end position="149"/>
    </location>
</feature>
<sequence>MAEMQDIDFTWTEDDWEIFLTDFNAQQEQQIQTDEEIRADLDRLFSVAHQTTNNTDTTATAPEEVPGDSSFAGQGAQYGLTQSQTFEESQWMGNVNQSALKDTECFEDYFATIPGQPSGSGQQAAPTGQQQQESFASVQQQPLFAGQQQPSFAGQQSNQYPAMDFEPYFGGNWPMKGFHGLPNQENPGKPEGFVRLQPVQPEGSAYRTPYATPFTTPEPRPQEPPFAEPIEYQRLFSNFAEAHATIEAEDAQIEMVPLQVQNDNWSTIDIHTSARQLLHATTALPTQTPPVIASVYQKKYWSDHQHQSLLSVQSLIRHSPPRAEARILLLIEAVLHLHQHGCPATILHRKTLKEGYRVETDLRASDRLEAIVEVAREDKYVAHDILTGTNLEDIVRSPKAYMRRKADNCRVNAKKAMEKEEADRSKGVVARRRGAAGGGGGGGGGGGTLMRRKKRGSSSAAMAGAGAGTGAVYATPAPSSPAGFYANLAPIPFGLGAVQESLEERGGQGAERDMQFGFE</sequence>
<keyword evidence="3" id="KW-1185">Reference proteome</keyword>
<feature type="compositionally biased region" description="Gly residues" evidence="1">
    <location>
        <begin position="435"/>
        <end position="448"/>
    </location>
</feature>
<dbReference type="OrthoDB" id="3650769at2759"/>
<dbReference type="AlphaFoldDB" id="N1QG87"/>
<protein>
    <submittedName>
        <fullName evidence="2">Uncharacterized protein</fullName>
    </submittedName>
</protein>
<reference evidence="2 3" key="1">
    <citation type="journal article" date="2012" name="PLoS Pathog.">
        <title>Diverse lifestyles and strategies of plant pathogenesis encoded in the genomes of eighteen Dothideomycetes fungi.</title>
        <authorList>
            <person name="Ohm R.A."/>
            <person name="Feau N."/>
            <person name="Henrissat B."/>
            <person name="Schoch C.L."/>
            <person name="Horwitz B.A."/>
            <person name="Barry K.W."/>
            <person name="Condon B.J."/>
            <person name="Copeland A.C."/>
            <person name="Dhillon B."/>
            <person name="Glaser F."/>
            <person name="Hesse C.N."/>
            <person name="Kosti I."/>
            <person name="LaButti K."/>
            <person name="Lindquist E.A."/>
            <person name="Lucas S."/>
            <person name="Salamov A.A."/>
            <person name="Bradshaw R.E."/>
            <person name="Ciuffetti L."/>
            <person name="Hamelin R.C."/>
            <person name="Kema G.H.J."/>
            <person name="Lawrence C."/>
            <person name="Scott J.A."/>
            <person name="Spatafora J.W."/>
            <person name="Turgeon B.G."/>
            <person name="de Wit P.J.G.M."/>
            <person name="Zhong S."/>
            <person name="Goodwin S.B."/>
            <person name="Grigoriev I.V."/>
        </authorList>
    </citation>
    <scope>NUCLEOTIDE SEQUENCE [LARGE SCALE GENOMIC DNA]</scope>
    <source>
        <strain evidence="2 3">SO2202</strain>
    </source>
</reference>
<dbReference type="Proteomes" id="UP000016931">
    <property type="component" value="Unassembled WGS sequence"/>
</dbReference>
<evidence type="ECO:0000313" key="3">
    <source>
        <dbReference type="Proteomes" id="UP000016931"/>
    </source>
</evidence>